<keyword evidence="3" id="KW-1185">Reference proteome</keyword>
<comment type="caution">
    <text evidence="2">The sequence shown here is derived from an EMBL/GenBank/DDBJ whole genome shotgun (WGS) entry which is preliminary data.</text>
</comment>
<accession>A0A821I300</accession>
<sequence>LNSTNHNHHSYSKPPTGRSRSPSLTRVNGITNRSRSSARSRSLTRSCDSDVGSRVSFDVYHSEIDDSGNGKIKF</sequence>
<evidence type="ECO:0000256" key="1">
    <source>
        <dbReference type="SAM" id="MobiDB-lite"/>
    </source>
</evidence>
<gene>
    <name evidence="2" type="ORF">OVN521_LOCUS48196</name>
</gene>
<feature type="compositionally biased region" description="Low complexity" evidence="1">
    <location>
        <begin position="33"/>
        <end position="46"/>
    </location>
</feature>
<dbReference type="EMBL" id="CAJOBG010098979">
    <property type="protein sequence ID" value="CAF4694971.1"/>
    <property type="molecule type" value="Genomic_DNA"/>
</dbReference>
<feature type="compositionally biased region" description="Basic residues" evidence="1">
    <location>
        <begin position="1"/>
        <end position="11"/>
    </location>
</feature>
<feature type="region of interest" description="Disordered" evidence="1">
    <location>
        <begin position="1"/>
        <end position="50"/>
    </location>
</feature>
<proteinExistence type="predicted"/>
<protein>
    <submittedName>
        <fullName evidence="2">Uncharacterized protein</fullName>
    </submittedName>
</protein>
<name>A0A821I300_9BILA</name>
<evidence type="ECO:0000313" key="2">
    <source>
        <dbReference type="EMBL" id="CAF4694971.1"/>
    </source>
</evidence>
<feature type="non-terminal residue" evidence="2">
    <location>
        <position position="1"/>
    </location>
</feature>
<dbReference type="Proteomes" id="UP000663866">
    <property type="component" value="Unassembled WGS sequence"/>
</dbReference>
<reference evidence="2" key="1">
    <citation type="submission" date="2021-02" db="EMBL/GenBank/DDBJ databases">
        <authorList>
            <person name="Nowell W R."/>
        </authorList>
    </citation>
    <scope>NUCLEOTIDE SEQUENCE</scope>
</reference>
<dbReference type="AlphaFoldDB" id="A0A821I300"/>
<evidence type="ECO:0000313" key="3">
    <source>
        <dbReference type="Proteomes" id="UP000663866"/>
    </source>
</evidence>
<organism evidence="2 3">
    <name type="scientific">Rotaria magnacalcarata</name>
    <dbReference type="NCBI Taxonomy" id="392030"/>
    <lineage>
        <taxon>Eukaryota</taxon>
        <taxon>Metazoa</taxon>
        <taxon>Spiralia</taxon>
        <taxon>Gnathifera</taxon>
        <taxon>Rotifera</taxon>
        <taxon>Eurotatoria</taxon>
        <taxon>Bdelloidea</taxon>
        <taxon>Philodinida</taxon>
        <taxon>Philodinidae</taxon>
        <taxon>Rotaria</taxon>
    </lineage>
</organism>
<feature type="compositionally biased region" description="Polar residues" evidence="1">
    <location>
        <begin position="18"/>
        <end position="32"/>
    </location>
</feature>